<dbReference type="InterPro" id="IPR004090">
    <property type="entry name" value="Chemotax_Me-accpt_rcpt"/>
</dbReference>
<protein>
    <submittedName>
        <fullName evidence="10">Methyl-accepting chemotaxis protein</fullName>
    </submittedName>
</protein>
<dbReference type="RefSeq" id="WP_164464209.1">
    <property type="nucleotide sequence ID" value="NZ_JARRRY010000001.1"/>
</dbReference>
<dbReference type="PROSITE" id="PS50885">
    <property type="entry name" value="HAMP"/>
    <property type="match status" value="1"/>
</dbReference>
<sequence>MKLVKKITILNSFFIVLLLVLFLFASYIVGTYEAKRENIIMQAGKTIRLYDEVRFELVSITSAVRGSFWYDPNASEEAAPKLIDKLQEATKGYSAVKRSMSDIQKSKFKTNFLQQLQIKIQQGEEQVLLLTKEQDRLQGLIKANQAMEVIDTSVNLANAQKISVEKKLNDEIRAINRAKLQIEVVTGALLIITSSVLIVVNYITIRRSLRPLHTVAERLQEFAGNYGDLSFQLQYNKKDEIGDVVQGFNACIEGLRQMMLHIRNVSERVSAESANVMISSNEVAATAVQQESSLTAISTNLIKQAERMNRSLVALQDITESVHRVSAAATNVAGTTASVTNQAHSSMKSIEDSVKQVQVIDDVVEQTSVAIQNLSQNSKQIEKVVKTIHDIAEQTNLLALNASIEAARAGEHGRGFAVVAQEVRKLAEQSKSETTEIQVFISRIYKDIQQAGKWVEIGVAETSKGREMITKAGAEIGEIVHNITMISKEMAEVSASTEEMSAGAEDVKDTLVEVVALSTQYAEETNYIAKQATDQKQTVMHMEKEAASSQEISRDLAEMLENYKLH</sequence>
<keyword evidence="3 7" id="KW-0472">Membrane</keyword>
<evidence type="ECO:0000256" key="7">
    <source>
        <dbReference type="SAM" id="Phobius"/>
    </source>
</evidence>
<dbReference type="SMART" id="SM00304">
    <property type="entry name" value="HAMP"/>
    <property type="match status" value="1"/>
</dbReference>
<accession>A0ABT6H1L1</accession>
<proteinExistence type="inferred from homology"/>
<evidence type="ECO:0000256" key="4">
    <source>
        <dbReference type="ARBA" id="ARBA00023224"/>
    </source>
</evidence>
<evidence type="ECO:0000256" key="3">
    <source>
        <dbReference type="ARBA" id="ARBA00023136"/>
    </source>
</evidence>
<dbReference type="PRINTS" id="PR00260">
    <property type="entry name" value="CHEMTRNSDUCR"/>
</dbReference>
<keyword evidence="7" id="KW-0812">Transmembrane</keyword>
<keyword evidence="7" id="KW-1133">Transmembrane helix</keyword>
<dbReference type="PROSITE" id="PS50111">
    <property type="entry name" value="CHEMOTAXIS_TRANSDUC_2"/>
    <property type="match status" value="1"/>
</dbReference>
<evidence type="ECO:0000259" key="9">
    <source>
        <dbReference type="PROSITE" id="PS50885"/>
    </source>
</evidence>
<reference evidence="10 11" key="1">
    <citation type="submission" date="2023-04" db="EMBL/GenBank/DDBJ databases">
        <title>Ectobacillus antri isolated from activated sludge.</title>
        <authorList>
            <person name="Yan P."/>
            <person name="Liu X."/>
        </authorList>
    </citation>
    <scope>NUCLEOTIDE SEQUENCE [LARGE SCALE GENOMIC DNA]</scope>
    <source>
        <strain evidence="10 11">C18H</strain>
    </source>
</reference>
<keyword evidence="11" id="KW-1185">Reference proteome</keyword>
<comment type="similarity">
    <text evidence="5">Belongs to the methyl-accepting chemotaxis (MCP) protein family.</text>
</comment>
<dbReference type="Proteomes" id="UP001218246">
    <property type="component" value="Unassembled WGS sequence"/>
</dbReference>
<evidence type="ECO:0000256" key="5">
    <source>
        <dbReference type="ARBA" id="ARBA00029447"/>
    </source>
</evidence>
<evidence type="ECO:0000313" key="10">
    <source>
        <dbReference type="EMBL" id="MDG5752857.1"/>
    </source>
</evidence>
<keyword evidence="2" id="KW-1003">Cell membrane</keyword>
<keyword evidence="4 6" id="KW-0807">Transducer</keyword>
<dbReference type="SUPFAM" id="SSF58104">
    <property type="entry name" value="Methyl-accepting chemotaxis protein (MCP) signaling domain"/>
    <property type="match status" value="1"/>
</dbReference>
<dbReference type="InterPro" id="IPR003660">
    <property type="entry name" value="HAMP_dom"/>
</dbReference>
<comment type="caution">
    <text evidence="10">The sequence shown here is derived from an EMBL/GenBank/DDBJ whole genome shotgun (WGS) entry which is preliminary data.</text>
</comment>
<evidence type="ECO:0000256" key="1">
    <source>
        <dbReference type="ARBA" id="ARBA00004236"/>
    </source>
</evidence>
<comment type="subcellular location">
    <subcellularLocation>
        <location evidence="1">Cell membrane</location>
    </subcellularLocation>
</comment>
<evidence type="ECO:0000256" key="6">
    <source>
        <dbReference type="PROSITE-ProRule" id="PRU00284"/>
    </source>
</evidence>
<dbReference type="CDD" id="cd11386">
    <property type="entry name" value="MCP_signal"/>
    <property type="match status" value="1"/>
</dbReference>
<dbReference type="Pfam" id="PF00672">
    <property type="entry name" value="HAMP"/>
    <property type="match status" value="1"/>
</dbReference>
<dbReference type="CDD" id="cd06225">
    <property type="entry name" value="HAMP"/>
    <property type="match status" value="1"/>
</dbReference>
<feature type="domain" description="Methyl-accepting transducer" evidence="8">
    <location>
        <begin position="279"/>
        <end position="515"/>
    </location>
</feature>
<dbReference type="Pfam" id="PF00015">
    <property type="entry name" value="MCPsignal"/>
    <property type="match status" value="1"/>
</dbReference>
<dbReference type="PANTHER" id="PTHR32089:SF112">
    <property type="entry name" value="LYSOZYME-LIKE PROTEIN-RELATED"/>
    <property type="match status" value="1"/>
</dbReference>
<evidence type="ECO:0000259" key="8">
    <source>
        <dbReference type="PROSITE" id="PS50111"/>
    </source>
</evidence>
<organism evidence="10 11">
    <name type="scientific">Ectobacillus antri</name>
    <dbReference type="NCBI Taxonomy" id="2486280"/>
    <lineage>
        <taxon>Bacteria</taxon>
        <taxon>Bacillati</taxon>
        <taxon>Bacillota</taxon>
        <taxon>Bacilli</taxon>
        <taxon>Bacillales</taxon>
        <taxon>Bacillaceae</taxon>
        <taxon>Ectobacillus</taxon>
    </lineage>
</organism>
<evidence type="ECO:0000313" key="11">
    <source>
        <dbReference type="Proteomes" id="UP001218246"/>
    </source>
</evidence>
<feature type="transmembrane region" description="Helical" evidence="7">
    <location>
        <begin position="182"/>
        <end position="203"/>
    </location>
</feature>
<evidence type="ECO:0000256" key="2">
    <source>
        <dbReference type="ARBA" id="ARBA00022475"/>
    </source>
</evidence>
<dbReference type="EMBL" id="JARULN010000001">
    <property type="protein sequence ID" value="MDG5752857.1"/>
    <property type="molecule type" value="Genomic_DNA"/>
</dbReference>
<dbReference type="Gene3D" id="1.10.8.500">
    <property type="entry name" value="HAMP domain in histidine kinase"/>
    <property type="match status" value="1"/>
</dbReference>
<dbReference type="PANTHER" id="PTHR32089">
    <property type="entry name" value="METHYL-ACCEPTING CHEMOTAXIS PROTEIN MCPB"/>
    <property type="match status" value="1"/>
</dbReference>
<feature type="transmembrane region" description="Helical" evidence="7">
    <location>
        <begin position="12"/>
        <end position="32"/>
    </location>
</feature>
<name>A0ABT6H1L1_9BACI</name>
<feature type="domain" description="HAMP" evidence="9">
    <location>
        <begin position="206"/>
        <end position="260"/>
    </location>
</feature>
<dbReference type="SMART" id="SM00283">
    <property type="entry name" value="MA"/>
    <property type="match status" value="1"/>
</dbReference>
<dbReference type="Gene3D" id="1.10.287.950">
    <property type="entry name" value="Methyl-accepting chemotaxis protein"/>
    <property type="match status" value="1"/>
</dbReference>
<gene>
    <name evidence="10" type="ORF">P6P90_02430</name>
</gene>
<dbReference type="InterPro" id="IPR004089">
    <property type="entry name" value="MCPsignal_dom"/>
</dbReference>